<evidence type="ECO:0000256" key="1">
    <source>
        <dbReference type="SAM" id="SignalP"/>
    </source>
</evidence>
<dbReference type="EMBL" id="HAHG01000053">
    <property type="protein sequence ID" value="SNX33208.1"/>
    <property type="molecule type" value="Transcribed_RNA"/>
</dbReference>
<name>A0A4Q8K319_HADFO</name>
<keyword evidence="1" id="KW-0732">Signal</keyword>
<evidence type="ECO:0000313" key="2">
    <source>
        <dbReference type="EMBL" id="SNX33208.1"/>
    </source>
</evidence>
<dbReference type="EMBL" id="HAHG01000031">
    <property type="protein sequence ID" value="SNX32988.1"/>
    <property type="molecule type" value="Transcribed_RNA"/>
</dbReference>
<reference evidence="2" key="1">
    <citation type="submission" date="2017-05" db="EMBL/GenBank/DDBJ databases">
        <authorList>
            <person name="QRISCLOUD D."/>
        </authorList>
    </citation>
    <scope>NUCLEOTIDE SEQUENCE</scope>
</reference>
<dbReference type="AlphaFoldDB" id="A0A4Q8K319"/>
<protein>
    <submittedName>
        <fullName evidence="2">U23-Hexatoxin-Hf1e_1</fullName>
    </submittedName>
</protein>
<reference evidence="2" key="2">
    <citation type="submission" date="2019-05" db="EMBL/GenBank/DDBJ databases">
        <title>Unravelling the molecular evolution of spider venoms.</title>
        <authorList>
            <person name="Pineda S."/>
        </authorList>
    </citation>
    <scope>NUCLEOTIDE SEQUENCE</scope>
</reference>
<dbReference type="EMBL" id="HAHG01000070">
    <property type="protein sequence ID" value="SNX33401.1"/>
    <property type="molecule type" value="Transcribed_RNA"/>
</dbReference>
<feature type="signal peptide" evidence="1">
    <location>
        <begin position="1"/>
        <end position="18"/>
    </location>
</feature>
<organism evidence="2">
    <name type="scientific">Hadronyche formidabilis</name>
    <name type="common">Northern tree funnel-web spider</name>
    <name type="synonym">Atrax formidabilis</name>
    <dbReference type="NCBI Taxonomy" id="426499"/>
    <lineage>
        <taxon>Eukaryota</taxon>
        <taxon>Metazoa</taxon>
        <taxon>Ecdysozoa</taxon>
        <taxon>Arthropoda</taxon>
        <taxon>Chelicerata</taxon>
        <taxon>Arachnida</taxon>
        <taxon>Araneae</taxon>
        <taxon>Mygalomorphae</taxon>
        <taxon>Avicularoidea</taxon>
        <taxon>Hexathelidae</taxon>
        <taxon>Hadronyche</taxon>
    </lineage>
</organism>
<feature type="chain" id="PRO_5036120034" evidence="1">
    <location>
        <begin position="19"/>
        <end position="87"/>
    </location>
</feature>
<proteinExistence type="predicted"/>
<sequence length="87" mass="9133">MMQLAVLICLTLVVNTFADRCVQDSDCGNDDQCCLFPRCATKPGEGNVCGGIRRRCPCKSGLQCSNANGLGTCLNSSSISTSTTPNP</sequence>
<accession>A0A4Q8K319</accession>